<dbReference type="PANTHER" id="PTHR32073:SF7">
    <property type="entry name" value="GH11358P"/>
    <property type="match status" value="1"/>
</dbReference>
<keyword evidence="4" id="KW-0732">Signal</keyword>
<keyword evidence="5" id="KW-0812">Transmembrane</keyword>
<evidence type="ECO:0000256" key="3">
    <source>
        <dbReference type="ARBA" id="ARBA00022525"/>
    </source>
</evidence>
<comment type="subcellular location">
    <subcellularLocation>
        <location evidence="1">Secreted</location>
    </subcellularLocation>
</comment>
<keyword evidence="5" id="KW-0472">Membrane</keyword>
<evidence type="ECO:0000256" key="1">
    <source>
        <dbReference type="ARBA" id="ARBA00004613"/>
    </source>
</evidence>
<dbReference type="STRING" id="283909.R7VFN7"/>
<comment type="similarity">
    <text evidence="2">Belongs to the DIPK family.</text>
</comment>
<evidence type="ECO:0000256" key="5">
    <source>
        <dbReference type="SAM" id="Phobius"/>
    </source>
</evidence>
<organism evidence="7">
    <name type="scientific">Capitella teleta</name>
    <name type="common">Polychaete worm</name>
    <dbReference type="NCBI Taxonomy" id="283909"/>
    <lineage>
        <taxon>Eukaryota</taxon>
        <taxon>Metazoa</taxon>
        <taxon>Spiralia</taxon>
        <taxon>Lophotrochozoa</taxon>
        <taxon>Annelida</taxon>
        <taxon>Polychaeta</taxon>
        <taxon>Sedentaria</taxon>
        <taxon>Scolecida</taxon>
        <taxon>Capitellidae</taxon>
        <taxon>Capitella</taxon>
    </lineage>
</organism>
<gene>
    <name evidence="7" type="ORF">CAPTEDRAFT_141610</name>
</gene>
<feature type="transmembrane region" description="Helical" evidence="5">
    <location>
        <begin position="21"/>
        <end position="45"/>
    </location>
</feature>
<dbReference type="InterPro" id="IPR022049">
    <property type="entry name" value="FAM69_kinase_dom"/>
</dbReference>
<feature type="domain" description="FAM69 protein-kinase" evidence="6">
    <location>
        <begin position="198"/>
        <end position="396"/>
    </location>
</feature>
<dbReference type="Proteomes" id="UP000014760">
    <property type="component" value="Unassembled WGS sequence"/>
</dbReference>
<reference evidence="9" key="1">
    <citation type="submission" date="2012-12" db="EMBL/GenBank/DDBJ databases">
        <authorList>
            <person name="Hellsten U."/>
            <person name="Grimwood J."/>
            <person name="Chapman J.A."/>
            <person name="Shapiro H."/>
            <person name="Aerts A."/>
            <person name="Otillar R.P."/>
            <person name="Terry A.Y."/>
            <person name="Boore J.L."/>
            <person name="Simakov O."/>
            <person name="Marletaz F."/>
            <person name="Cho S.-J."/>
            <person name="Edsinger-Gonzales E."/>
            <person name="Havlak P."/>
            <person name="Kuo D.-H."/>
            <person name="Larsson T."/>
            <person name="Lv J."/>
            <person name="Arendt D."/>
            <person name="Savage R."/>
            <person name="Osoegawa K."/>
            <person name="de Jong P."/>
            <person name="Lindberg D.R."/>
            <person name="Seaver E.C."/>
            <person name="Weisblat D.A."/>
            <person name="Putnam N.H."/>
            <person name="Grigoriev I.V."/>
            <person name="Rokhsar D.S."/>
        </authorList>
    </citation>
    <scope>NUCLEOTIDE SEQUENCE</scope>
    <source>
        <strain evidence="9">I ESC-2004</strain>
    </source>
</reference>
<keyword evidence="9" id="KW-1185">Reference proteome</keyword>
<reference evidence="7 9" key="2">
    <citation type="journal article" date="2013" name="Nature">
        <title>Insights into bilaterian evolution from three spiralian genomes.</title>
        <authorList>
            <person name="Simakov O."/>
            <person name="Marletaz F."/>
            <person name="Cho S.J."/>
            <person name="Edsinger-Gonzales E."/>
            <person name="Havlak P."/>
            <person name="Hellsten U."/>
            <person name="Kuo D.H."/>
            <person name="Larsson T."/>
            <person name="Lv J."/>
            <person name="Arendt D."/>
            <person name="Savage R."/>
            <person name="Osoegawa K."/>
            <person name="de Jong P."/>
            <person name="Grimwood J."/>
            <person name="Chapman J.A."/>
            <person name="Shapiro H."/>
            <person name="Aerts A."/>
            <person name="Otillar R.P."/>
            <person name="Terry A.Y."/>
            <person name="Boore J.L."/>
            <person name="Grigoriev I.V."/>
            <person name="Lindberg D.R."/>
            <person name="Seaver E.C."/>
            <person name="Weisblat D.A."/>
            <person name="Putnam N.H."/>
            <person name="Rokhsar D.S."/>
        </authorList>
    </citation>
    <scope>NUCLEOTIDE SEQUENCE</scope>
    <source>
        <strain evidence="7 9">I ESC-2004</strain>
    </source>
</reference>
<evidence type="ECO:0000256" key="4">
    <source>
        <dbReference type="ARBA" id="ARBA00022729"/>
    </source>
</evidence>
<evidence type="ECO:0000313" key="7">
    <source>
        <dbReference type="EMBL" id="ELU17434.1"/>
    </source>
</evidence>
<proteinExistence type="inferred from homology"/>
<reference evidence="8" key="3">
    <citation type="submission" date="2015-06" db="UniProtKB">
        <authorList>
            <consortium name="EnsemblMetazoa"/>
        </authorList>
    </citation>
    <scope>IDENTIFICATION</scope>
</reference>
<dbReference type="Pfam" id="PF12260">
    <property type="entry name" value="PIP49_C"/>
    <property type="match status" value="1"/>
</dbReference>
<dbReference type="EMBL" id="KB292506">
    <property type="protein sequence ID" value="ELU17434.1"/>
    <property type="molecule type" value="Genomic_DNA"/>
</dbReference>
<evidence type="ECO:0000259" key="6">
    <source>
        <dbReference type="Pfam" id="PF12260"/>
    </source>
</evidence>
<dbReference type="InterPro" id="IPR020519">
    <property type="entry name" value="DIPK2A/B"/>
</dbReference>
<evidence type="ECO:0000313" key="8">
    <source>
        <dbReference type="EnsemblMetazoa" id="CapteP141610"/>
    </source>
</evidence>
<keyword evidence="5" id="KW-1133">Transmembrane helix</keyword>
<evidence type="ECO:0000256" key="2">
    <source>
        <dbReference type="ARBA" id="ARBA00006338"/>
    </source>
</evidence>
<protein>
    <recommendedName>
        <fullName evidence="6">FAM69 protein-kinase domain-containing protein</fullName>
    </recommendedName>
</protein>
<dbReference type="EMBL" id="AMQN01000541">
    <property type="status" value="NOT_ANNOTATED_CDS"/>
    <property type="molecule type" value="Genomic_DNA"/>
</dbReference>
<dbReference type="HOGENOM" id="CLU_052524_0_0_1"/>
<dbReference type="PANTHER" id="PTHR32073">
    <property type="entry name" value="GH11358P"/>
    <property type="match status" value="1"/>
</dbReference>
<accession>R7VFN7</accession>
<dbReference type="OrthoDB" id="10035316at2759"/>
<dbReference type="SUPFAM" id="SSF56112">
    <property type="entry name" value="Protein kinase-like (PK-like)"/>
    <property type="match status" value="1"/>
</dbReference>
<dbReference type="OMA" id="LWAACYI"/>
<keyword evidence="3" id="KW-0964">Secreted</keyword>
<dbReference type="InterPro" id="IPR011009">
    <property type="entry name" value="Kinase-like_dom_sf"/>
</dbReference>
<dbReference type="EnsemblMetazoa" id="CapteT141610">
    <property type="protein sequence ID" value="CapteP141610"/>
    <property type="gene ID" value="CapteG141610"/>
</dbReference>
<sequence>MNHIEITQRLLARKFSRLSKAGKIAMGVSLLLCLCFYGYLFFIVFANPLKHDSFVEKNKCPACYGKSKCDAFQSGELVLNTWTHLPLFRMLNVKNVYLGQDGSNLVILKRLARTAEMADIDNQICRKAQLLDGCDVSDAIKHTISMSGTNWMTEYLRNVSDMTACPTDRLLERVFDRYKEKIDAIQLSAVEKMYLLTTLMFNQEPILLQTFPHEEGWPFPAYLGACGRMVMVDHGGSPLKEFLHAPFAERVKLSYQLLQIAEMFVDNDSQFALYWTDLDPDNVMVDSSGQVLIVDVENIIVVDRWQINKDQKPGWDAPYYVPFTPCSPENPECISFSRNELCTKYTTDFNYYAVCRSFLSRHASDMGLKDGLLHSIPEDLEERAEIISLLEECVRPSSPNGRLQSKDSLLQILRTLARRID</sequence>
<dbReference type="GO" id="GO:0005576">
    <property type="term" value="C:extracellular region"/>
    <property type="evidence" value="ECO:0007669"/>
    <property type="project" value="UniProtKB-SubCell"/>
</dbReference>
<dbReference type="AlphaFoldDB" id="R7VFN7"/>
<evidence type="ECO:0000313" key="9">
    <source>
        <dbReference type="Proteomes" id="UP000014760"/>
    </source>
</evidence>
<name>R7VFN7_CAPTE</name>